<dbReference type="AlphaFoldDB" id="A0A372MF84"/>
<evidence type="ECO:0000256" key="2">
    <source>
        <dbReference type="PIRSR" id="PIRSR001220-2"/>
    </source>
</evidence>
<feature type="binding site" evidence="2">
    <location>
        <position position="55"/>
    </location>
    <ligand>
        <name>substrate</name>
    </ligand>
</feature>
<feature type="binding site" evidence="2">
    <location>
        <begin position="84"/>
        <end position="85"/>
    </location>
    <ligand>
        <name>substrate</name>
    </ligand>
</feature>
<dbReference type="SUPFAM" id="SSF53774">
    <property type="entry name" value="Glutaminase/Asparaginase"/>
    <property type="match status" value="1"/>
</dbReference>
<dbReference type="OrthoDB" id="9788068at2"/>
<dbReference type="PIRSF" id="PIRSF500176">
    <property type="entry name" value="L_ASNase"/>
    <property type="match status" value="1"/>
</dbReference>
<accession>A0A372MF84</accession>
<dbReference type="Proteomes" id="UP000264002">
    <property type="component" value="Unassembled WGS sequence"/>
</dbReference>
<evidence type="ECO:0000256" key="1">
    <source>
        <dbReference type="PIRSR" id="PIRSR001220-1"/>
    </source>
</evidence>
<evidence type="ECO:0000313" key="5">
    <source>
        <dbReference type="Proteomes" id="UP000264002"/>
    </source>
</evidence>
<dbReference type="InterPro" id="IPR036152">
    <property type="entry name" value="Asp/glu_Ase-like_sf"/>
</dbReference>
<feature type="domain" description="L-asparaginase N-terminal" evidence="3">
    <location>
        <begin position="5"/>
        <end position="158"/>
    </location>
</feature>
<dbReference type="RefSeq" id="WP_117331218.1">
    <property type="nucleotide sequence ID" value="NZ_QUWK01000014.1"/>
</dbReference>
<dbReference type="PIRSF" id="PIRSF001220">
    <property type="entry name" value="L-ASNase_gatD"/>
    <property type="match status" value="1"/>
</dbReference>
<reference evidence="5" key="1">
    <citation type="submission" date="2018-08" db="EMBL/GenBank/DDBJ databases">
        <authorList>
            <person name="Grouzdev D.S."/>
            <person name="Krutkina M.S."/>
        </authorList>
    </citation>
    <scope>NUCLEOTIDE SEQUENCE [LARGE SCALE GENOMIC DNA]</scope>
    <source>
        <strain evidence="5">4-11</strain>
    </source>
</reference>
<dbReference type="Gene3D" id="3.40.50.1170">
    <property type="entry name" value="L-asparaginase, N-terminal domain"/>
    <property type="match status" value="1"/>
</dbReference>
<dbReference type="InterPro" id="IPR037152">
    <property type="entry name" value="L-asparaginase_N_sf"/>
</dbReference>
<protein>
    <submittedName>
        <fullName evidence="4">Asparaginase</fullName>
    </submittedName>
</protein>
<dbReference type="InterPro" id="IPR006034">
    <property type="entry name" value="Asparaginase/glutaminase-like"/>
</dbReference>
<name>A0A372MF84_9SPIR</name>
<dbReference type="EMBL" id="QUWK01000014">
    <property type="protein sequence ID" value="RFU93956.1"/>
    <property type="molecule type" value="Genomic_DNA"/>
</dbReference>
<dbReference type="PANTHER" id="PTHR11707">
    <property type="entry name" value="L-ASPARAGINASE"/>
    <property type="match status" value="1"/>
</dbReference>
<gene>
    <name evidence="4" type="ORF">DYP60_11810</name>
</gene>
<dbReference type="PANTHER" id="PTHR11707:SF28">
    <property type="entry name" value="60 KDA LYSOPHOSPHOLIPASE"/>
    <property type="match status" value="1"/>
</dbReference>
<reference evidence="4 5" key="2">
    <citation type="submission" date="2018-09" db="EMBL/GenBank/DDBJ databases">
        <title>Genome of Sphaerochaeta halotolerans strain 4-11.</title>
        <authorList>
            <person name="Nazina T.N."/>
            <person name="Sokolova D.S."/>
        </authorList>
    </citation>
    <scope>NUCLEOTIDE SEQUENCE [LARGE SCALE GENOMIC DNA]</scope>
    <source>
        <strain evidence="4 5">4-11</strain>
    </source>
</reference>
<dbReference type="PRINTS" id="PR00139">
    <property type="entry name" value="ASNGLNASE"/>
</dbReference>
<feature type="active site" description="O-isoaspartyl threonine intermediate" evidence="1">
    <location>
        <position position="13"/>
    </location>
</feature>
<comment type="caution">
    <text evidence="4">The sequence shown here is derived from an EMBL/GenBank/DDBJ whole genome shotgun (WGS) entry which is preliminary data.</text>
</comment>
<dbReference type="InterPro" id="IPR027474">
    <property type="entry name" value="L-asparaginase_N"/>
</dbReference>
<organism evidence="4 5">
    <name type="scientific">Sphaerochaeta halotolerans</name>
    <dbReference type="NCBI Taxonomy" id="2293840"/>
    <lineage>
        <taxon>Bacteria</taxon>
        <taxon>Pseudomonadati</taxon>
        <taxon>Spirochaetota</taxon>
        <taxon>Spirochaetia</taxon>
        <taxon>Spirochaetales</taxon>
        <taxon>Sphaerochaetaceae</taxon>
        <taxon>Sphaerochaeta</taxon>
    </lineage>
</organism>
<sequence>MAQEVRIITTGGTFDKQYDAISGELTFRESQLPRILNQSRCTLSILLEGPLAVDSLFMTDGQREEIAQTCLHSAEEKIVVIHGTDTMCNTAKVIAETLKGDASKTVVLTGAMIPYSLENSDAVFNLGCALTAVQLLPPGVYITMSGRVFLYDNCRKNKDKGVFETTT</sequence>
<dbReference type="PROSITE" id="PS51732">
    <property type="entry name" value="ASN_GLN_ASE_3"/>
    <property type="match status" value="1"/>
</dbReference>
<evidence type="ECO:0000313" key="4">
    <source>
        <dbReference type="EMBL" id="RFU93956.1"/>
    </source>
</evidence>
<proteinExistence type="predicted"/>
<evidence type="ECO:0000259" key="3">
    <source>
        <dbReference type="Pfam" id="PF00710"/>
    </source>
</evidence>
<dbReference type="Pfam" id="PF00710">
    <property type="entry name" value="Asparaginase"/>
    <property type="match status" value="1"/>
</dbReference>
<dbReference type="GO" id="GO:0004067">
    <property type="term" value="F:asparaginase activity"/>
    <property type="evidence" value="ECO:0007669"/>
    <property type="project" value="UniProtKB-UniRule"/>
</dbReference>
<keyword evidence="5" id="KW-1185">Reference proteome</keyword>